<dbReference type="Pfam" id="PF01918">
    <property type="entry name" value="Alba"/>
    <property type="match status" value="1"/>
</dbReference>
<evidence type="ECO:0000256" key="2">
    <source>
        <dbReference type="ARBA" id="ARBA00008018"/>
    </source>
</evidence>
<evidence type="ECO:0000256" key="3">
    <source>
        <dbReference type="ARBA" id="ARBA00023242"/>
    </source>
</evidence>
<proteinExistence type="inferred from homology"/>
<dbReference type="InterPro" id="IPR036882">
    <property type="entry name" value="Alba-like_dom_sf"/>
</dbReference>
<dbReference type="InterPro" id="IPR051958">
    <property type="entry name" value="Alba-like_NAB"/>
</dbReference>
<dbReference type="GO" id="GO:0003676">
    <property type="term" value="F:nucleic acid binding"/>
    <property type="evidence" value="ECO:0007669"/>
    <property type="project" value="InterPro"/>
</dbReference>
<dbReference type="SUPFAM" id="SSF82704">
    <property type="entry name" value="AlbA-like"/>
    <property type="match status" value="1"/>
</dbReference>
<comment type="similarity">
    <text evidence="2">Belongs to the histone-like Alba family.</text>
</comment>
<evidence type="ECO:0000259" key="4">
    <source>
        <dbReference type="Pfam" id="PF01918"/>
    </source>
</evidence>
<comment type="caution">
    <text evidence="5">The sequence shown here is derived from an EMBL/GenBank/DDBJ whole genome shotgun (WGS) entry which is preliminary data.</text>
</comment>
<evidence type="ECO:0000256" key="1">
    <source>
        <dbReference type="ARBA" id="ARBA00004123"/>
    </source>
</evidence>
<dbReference type="EMBL" id="MCFG01000071">
    <property type="protein sequence ID" value="ORX83543.1"/>
    <property type="molecule type" value="Genomic_DNA"/>
</dbReference>
<keyword evidence="3" id="KW-0539">Nucleus</keyword>
<comment type="subcellular location">
    <subcellularLocation>
        <location evidence="1">Nucleus</location>
    </subcellularLocation>
</comment>
<protein>
    <recommendedName>
        <fullName evidence="4">DNA/RNA-binding protein Alba-like domain-containing protein</fullName>
    </recommendedName>
</protein>
<evidence type="ECO:0000313" key="6">
    <source>
        <dbReference type="Proteomes" id="UP000193944"/>
    </source>
</evidence>
<name>A0A1Y1XCU5_9FUNG</name>
<keyword evidence="6" id="KW-1185">Reference proteome</keyword>
<feature type="domain" description="DNA/RNA-binding protein Alba-like" evidence="4">
    <location>
        <begin position="28"/>
        <end position="93"/>
    </location>
</feature>
<sequence length="140" mass="16253">MEKYRRTEVETEFDPSEIDLNVLNKKVNELYITNQGKIKNYVNYGLNYLKDHSNEEPLIITGKGNAINKAVSVAEIIKRKVIEDLKRHDLIQENDIEIIKSKDTWTPIEDKLDKIVVTKNLPGIIIKLSFPKEESQETQQ</sequence>
<dbReference type="STRING" id="1754192.A0A1Y1XCU5"/>
<gene>
    <name evidence="5" type="ORF">BCR32DRAFT_291944</name>
</gene>
<dbReference type="Gene3D" id="3.30.110.20">
    <property type="entry name" value="Alba-like domain"/>
    <property type="match status" value="1"/>
</dbReference>
<organism evidence="5 6">
    <name type="scientific">Anaeromyces robustus</name>
    <dbReference type="NCBI Taxonomy" id="1754192"/>
    <lineage>
        <taxon>Eukaryota</taxon>
        <taxon>Fungi</taxon>
        <taxon>Fungi incertae sedis</taxon>
        <taxon>Chytridiomycota</taxon>
        <taxon>Chytridiomycota incertae sedis</taxon>
        <taxon>Neocallimastigomycetes</taxon>
        <taxon>Neocallimastigales</taxon>
        <taxon>Neocallimastigaceae</taxon>
        <taxon>Anaeromyces</taxon>
    </lineage>
</organism>
<reference evidence="5 6" key="1">
    <citation type="submission" date="2016-08" db="EMBL/GenBank/DDBJ databases">
        <title>A Parts List for Fungal Cellulosomes Revealed by Comparative Genomics.</title>
        <authorList>
            <consortium name="DOE Joint Genome Institute"/>
            <person name="Haitjema C.H."/>
            <person name="Gilmore S.P."/>
            <person name="Henske J.K."/>
            <person name="Solomon K.V."/>
            <person name="De Groot R."/>
            <person name="Kuo A."/>
            <person name="Mondo S.J."/>
            <person name="Salamov A.A."/>
            <person name="Labutti K."/>
            <person name="Zhao Z."/>
            <person name="Chiniquy J."/>
            <person name="Barry K."/>
            <person name="Brewer H.M."/>
            <person name="Purvine S.O."/>
            <person name="Wright A.T."/>
            <person name="Boxma B."/>
            <person name="Van Alen T."/>
            <person name="Hackstein J.H."/>
            <person name="Baker S.E."/>
            <person name="Grigoriev I.V."/>
            <person name="O'Malley M.A."/>
        </authorList>
    </citation>
    <scope>NUCLEOTIDE SEQUENCE [LARGE SCALE GENOMIC DNA]</scope>
    <source>
        <strain evidence="5 6">S4</strain>
    </source>
</reference>
<dbReference type="Proteomes" id="UP000193944">
    <property type="component" value="Unassembled WGS sequence"/>
</dbReference>
<reference evidence="5 6" key="2">
    <citation type="submission" date="2016-08" db="EMBL/GenBank/DDBJ databases">
        <title>Pervasive Adenine N6-methylation of Active Genes in Fungi.</title>
        <authorList>
            <consortium name="DOE Joint Genome Institute"/>
            <person name="Mondo S.J."/>
            <person name="Dannebaum R.O."/>
            <person name="Kuo R.C."/>
            <person name="Labutti K."/>
            <person name="Haridas S."/>
            <person name="Kuo A."/>
            <person name="Salamov A."/>
            <person name="Ahrendt S.R."/>
            <person name="Lipzen A."/>
            <person name="Sullivan W."/>
            <person name="Andreopoulos W.B."/>
            <person name="Clum A."/>
            <person name="Lindquist E."/>
            <person name="Daum C."/>
            <person name="Ramamoorthy G.K."/>
            <person name="Gryganskyi A."/>
            <person name="Culley D."/>
            <person name="Magnuson J.K."/>
            <person name="James T.Y."/>
            <person name="O'Malley M.A."/>
            <person name="Stajich J.E."/>
            <person name="Spatafora J.W."/>
            <person name="Visel A."/>
            <person name="Grigoriev I.V."/>
        </authorList>
    </citation>
    <scope>NUCLEOTIDE SEQUENCE [LARGE SCALE GENOMIC DNA]</scope>
    <source>
        <strain evidence="5 6">S4</strain>
    </source>
</reference>
<dbReference type="InterPro" id="IPR002775">
    <property type="entry name" value="DNA/RNA-bd_Alba-like"/>
</dbReference>
<dbReference type="GO" id="GO:0005634">
    <property type="term" value="C:nucleus"/>
    <property type="evidence" value="ECO:0007669"/>
    <property type="project" value="UniProtKB-SubCell"/>
</dbReference>
<dbReference type="AlphaFoldDB" id="A0A1Y1XCU5"/>
<dbReference type="OrthoDB" id="424402at2759"/>
<evidence type="ECO:0000313" key="5">
    <source>
        <dbReference type="EMBL" id="ORX83543.1"/>
    </source>
</evidence>
<accession>A0A1Y1XCU5</accession>
<dbReference type="PANTHER" id="PTHR13516">
    <property type="entry name" value="RIBONUCLEASE P SUBUNIT P25"/>
    <property type="match status" value="1"/>
</dbReference>